<reference evidence="9 10" key="1">
    <citation type="submission" date="2017-08" db="EMBL/GenBank/DDBJ databases">
        <title>Infants hospitalized years apart are colonized by the same room-sourced microbial strains.</title>
        <authorList>
            <person name="Brooks B."/>
            <person name="Olm M.R."/>
            <person name="Firek B.A."/>
            <person name="Baker R."/>
            <person name="Thomas B.C."/>
            <person name="Morowitz M.J."/>
            <person name="Banfield J.F."/>
        </authorList>
    </citation>
    <scope>NUCLEOTIDE SEQUENCE [LARGE SCALE GENOMIC DNA]</scope>
    <source>
        <strain evidence="9">S2_005_003_R2_47</strain>
    </source>
</reference>
<dbReference type="EC" id="5.2.1.8" evidence="5"/>
<dbReference type="PANTHER" id="PTHR45779">
    <property type="entry name" value="PEPTIDYLPROLYL ISOMERASE"/>
    <property type="match status" value="1"/>
</dbReference>
<evidence type="ECO:0000256" key="2">
    <source>
        <dbReference type="ARBA" id="ARBA00023110"/>
    </source>
</evidence>
<evidence type="ECO:0000256" key="7">
    <source>
        <dbReference type="SAM" id="Phobius"/>
    </source>
</evidence>
<dbReference type="SUPFAM" id="SSF54534">
    <property type="entry name" value="FKBP-like"/>
    <property type="match status" value="1"/>
</dbReference>
<accession>A0A2W5N7I8</accession>
<proteinExistence type="inferred from homology"/>
<keyword evidence="7" id="KW-1133">Transmembrane helix</keyword>
<feature type="region of interest" description="Disordered" evidence="6">
    <location>
        <begin position="152"/>
        <end position="177"/>
    </location>
</feature>
<dbReference type="InterPro" id="IPR001179">
    <property type="entry name" value="PPIase_FKBP_dom"/>
</dbReference>
<keyword evidence="7" id="KW-0812">Transmembrane</keyword>
<dbReference type="AlphaFoldDB" id="A0A2W5N7I8"/>
<keyword evidence="3 4" id="KW-0413">Isomerase</keyword>
<keyword evidence="2 4" id="KW-0697">Rotamase</keyword>
<dbReference type="Pfam" id="PF00254">
    <property type="entry name" value="FKBP_C"/>
    <property type="match status" value="1"/>
</dbReference>
<evidence type="ECO:0000256" key="4">
    <source>
        <dbReference type="PROSITE-ProRule" id="PRU00277"/>
    </source>
</evidence>
<evidence type="ECO:0000256" key="1">
    <source>
        <dbReference type="ARBA" id="ARBA00000971"/>
    </source>
</evidence>
<dbReference type="PANTHER" id="PTHR45779:SF7">
    <property type="entry name" value="PEPTIDYLPROLYL ISOMERASE"/>
    <property type="match status" value="1"/>
</dbReference>
<evidence type="ECO:0000256" key="5">
    <source>
        <dbReference type="RuleBase" id="RU003915"/>
    </source>
</evidence>
<organism evidence="9 10">
    <name type="scientific">Sphingopyxis macrogoltabida</name>
    <name type="common">Sphingomonas macrogoltabidus</name>
    <dbReference type="NCBI Taxonomy" id="33050"/>
    <lineage>
        <taxon>Bacteria</taxon>
        <taxon>Pseudomonadati</taxon>
        <taxon>Pseudomonadota</taxon>
        <taxon>Alphaproteobacteria</taxon>
        <taxon>Sphingomonadales</taxon>
        <taxon>Sphingomonadaceae</taxon>
        <taxon>Sphingopyxis</taxon>
    </lineage>
</organism>
<name>A0A2W5N7I8_SPHMC</name>
<protein>
    <recommendedName>
        <fullName evidence="5">Peptidyl-prolyl cis-trans isomerase</fullName>
        <ecNumber evidence="5">5.2.1.8</ecNumber>
    </recommendedName>
</protein>
<dbReference type="Gene3D" id="3.10.50.40">
    <property type="match status" value="1"/>
</dbReference>
<comment type="similarity">
    <text evidence="5">Belongs to the FKBP-type PPIase family.</text>
</comment>
<gene>
    <name evidence="9" type="ORF">DI569_09080</name>
</gene>
<dbReference type="PROSITE" id="PS50059">
    <property type="entry name" value="FKBP_PPIASE"/>
    <property type="match status" value="1"/>
</dbReference>
<feature type="domain" description="PPIase FKBP-type" evidence="8">
    <location>
        <begin position="57"/>
        <end position="138"/>
    </location>
</feature>
<keyword evidence="7" id="KW-0472">Membrane</keyword>
<evidence type="ECO:0000313" key="10">
    <source>
        <dbReference type="Proteomes" id="UP000248597"/>
    </source>
</evidence>
<comment type="caution">
    <text evidence="9">The sequence shown here is derived from an EMBL/GenBank/DDBJ whole genome shotgun (WGS) entry which is preliminary data.</text>
</comment>
<feature type="transmembrane region" description="Helical" evidence="7">
    <location>
        <begin position="17"/>
        <end position="35"/>
    </location>
</feature>
<dbReference type="Proteomes" id="UP000248597">
    <property type="component" value="Unassembled WGS sequence"/>
</dbReference>
<sequence length="177" mass="18560">MSVTTVPLRPVSKGGLWLMWVGLAILLAAGAAFAMQQTPSIGFETVKAGIGPSPTKADVVLVKYEGKLDDGTVFDANEQAPMQVSQVVPGFSDALTRMQKGGKYKISIPPALGYGDRAVGPIPAGSTLHFDVELLDFRTEAEVRAMQQMMQQQQQMMQGAPGGQPGAPGAPAPAPQP</sequence>
<dbReference type="InterPro" id="IPR044609">
    <property type="entry name" value="FKBP2/11"/>
</dbReference>
<evidence type="ECO:0000313" key="9">
    <source>
        <dbReference type="EMBL" id="PZQ22180.1"/>
    </source>
</evidence>
<feature type="compositionally biased region" description="Pro residues" evidence="6">
    <location>
        <begin position="168"/>
        <end position="177"/>
    </location>
</feature>
<comment type="catalytic activity">
    <reaction evidence="1 4 5">
        <text>[protein]-peptidylproline (omega=180) = [protein]-peptidylproline (omega=0)</text>
        <dbReference type="Rhea" id="RHEA:16237"/>
        <dbReference type="Rhea" id="RHEA-COMP:10747"/>
        <dbReference type="Rhea" id="RHEA-COMP:10748"/>
        <dbReference type="ChEBI" id="CHEBI:83833"/>
        <dbReference type="ChEBI" id="CHEBI:83834"/>
        <dbReference type="EC" id="5.2.1.8"/>
    </reaction>
</comment>
<evidence type="ECO:0000256" key="3">
    <source>
        <dbReference type="ARBA" id="ARBA00023235"/>
    </source>
</evidence>
<evidence type="ECO:0000259" key="8">
    <source>
        <dbReference type="PROSITE" id="PS50059"/>
    </source>
</evidence>
<dbReference type="GO" id="GO:0003755">
    <property type="term" value="F:peptidyl-prolyl cis-trans isomerase activity"/>
    <property type="evidence" value="ECO:0007669"/>
    <property type="project" value="UniProtKB-UniRule"/>
</dbReference>
<dbReference type="EMBL" id="QFPJ01000017">
    <property type="protein sequence ID" value="PZQ22180.1"/>
    <property type="molecule type" value="Genomic_DNA"/>
</dbReference>
<dbReference type="InterPro" id="IPR046357">
    <property type="entry name" value="PPIase_dom_sf"/>
</dbReference>
<evidence type="ECO:0000256" key="6">
    <source>
        <dbReference type="SAM" id="MobiDB-lite"/>
    </source>
</evidence>